<dbReference type="GO" id="GO:0004408">
    <property type="term" value="F:holocytochrome-c synthase activity"/>
    <property type="evidence" value="ECO:0007669"/>
    <property type="project" value="UniProtKB-EC"/>
</dbReference>
<organism evidence="12 13">
    <name type="scientific">Erysiphe pulchra</name>
    <dbReference type="NCBI Taxonomy" id="225359"/>
    <lineage>
        <taxon>Eukaryota</taxon>
        <taxon>Fungi</taxon>
        <taxon>Dikarya</taxon>
        <taxon>Ascomycota</taxon>
        <taxon>Pezizomycotina</taxon>
        <taxon>Leotiomycetes</taxon>
        <taxon>Erysiphales</taxon>
        <taxon>Erysiphaceae</taxon>
        <taxon>Erysiphe</taxon>
    </lineage>
</organism>
<evidence type="ECO:0000256" key="3">
    <source>
        <dbReference type="ARBA" id="ARBA00022617"/>
    </source>
</evidence>
<reference evidence="12 13" key="1">
    <citation type="submission" date="2017-10" db="EMBL/GenBank/DDBJ databases">
        <title>Development of genomic resources for the powdery mildew, Erysiphe pulchra.</title>
        <authorList>
            <person name="Wadl P.A."/>
            <person name="Mack B.M."/>
            <person name="Moore G."/>
            <person name="Beltz S.B."/>
        </authorList>
    </citation>
    <scope>NUCLEOTIDE SEQUENCE [LARGE SCALE GENOMIC DNA]</scope>
    <source>
        <strain evidence="12">Cflorida</strain>
    </source>
</reference>
<dbReference type="PANTHER" id="PTHR12743">
    <property type="entry name" value="CYTOCHROME C1 HEME LYASE"/>
    <property type="match status" value="1"/>
</dbReference>
<comment type="caution">
    <text evidence="12">The sequence shown here is derived from an EMBL/GenBank/DDBJ whole genome shotgun (WGS) entry which is preliminary data.</text>
</comment>
<evidence type="ECO:0000256" key="9">
    <source>
        <dbReference type="ARBA" id="ARBA00023239"/>
    </source>
</evidence>
<dbReference type="Pfam" id="PF01265">
    <property type="entry name" value="Cyto_heme_lyase"/>
    <property type="match status" value="1"/>
</dbReference>
<comment type="similarity">
    <text evidence="2 10">Belongs to the cytochrome c-type heme lyase family.</text>
</comment>
<keyword evidence="3 10" id="KW-0349">Heme</keyword>
<gene>
    <name evidence="12" type="ORF">EPUL_003861</name>
</gene>
<proteinExistence type="inferred from homology"/>
<protein>
    <recommendedName>
        <fullName evidence="10">Holocytochrome c-type synthase</fullName>
        <ecNumber evidence="10">4.4.1.17</ecNumber>
    </recommendedName>
</protein>
<sequence>MSKDGETSSESCPVDSATRTAWLESRTSTETSTSLPLVDALRNTQSSPQEKRNDSLTTAQSDKVTTQRTTNLKSLWESLTAWPPPPGERSAKCEENNHNHNHDINDNQGWRRGKPSPTISLRVDREISTIPRTQSQLLDGNGEVENKRLAANCENESGVSPEGNWIYPSEKMFFDAMRRKGFNSEVRDMKTIVPIHNAVNEQAWKEIKQWEKPWLSEK</sequence>
<dbReference type="GO" id="GO:0046872">
    <property type="term" value="F:metal ion binding"/>
    <property type="evidence" value="ECO:0007669"/>
    <property type="project" value="UniProtKB-KW"/>
</dbReference>
<dbReference type="Proteomes" id="UP000237438">
    <property type="component" value="Unassembled WGS sequence"/>
</dbReference>
<comment type="function">
    <text evidence="10">Lyase that catalyzes the covalent linking of the heme group to the cytochrome C apoprotein to produce the mature functional cytochrome.</text>
</comment>
<dbReference type="PROSITE" id="PS00821">
    <property type="entry name" value="CYTO_HEME_LYASE_1"/>
    <property type="match status" value="1"/>
</dbReference>
<dbReference type="OrthoDB" id="4243at2759"/>
<feature type="region of interest" description="Disordered" evidence="11">
    <location>
        <begin position="1"/>
        <end position="117"/>
    </location>
</feature>
<evidence type="ECO:0000256" key="11">
    <source>
        <dbReference type="SAM" id="MobiDB-lite"/>
    </source>
</evidence>
<dbReference type="InterPro" id="IPR000511">
    <property type="entry name" value="Holocyt_c/c1_synthase"/>
</dbReference>
<feature type="compositionally biased region" description="Basic and acidic residues" evidence="11">
    <location>
        <begin position="89"/>
        <end position="105"/>
    </location>
</feature>
<dbReference type="STRING" id="225359.A0A2S4PMM8"/>
<evidence type="ECO:0000256" key="7">
    <source>
        <dbReference type="ARBA" id="ARBA00023128"/>
    </source>
</evidence>
<keyword evidence="6 10" id="KW-0408">Iron</keyword>
<keyword evidence="7 10" id="KW-0496">Mitochondrion</keyword>
<dbReference type="AlphaFoldDB" id="A0A2S4PMM8"/>
<comment type="subcellular location">
    <subcellularLocation>
        <location evidence="1 10">Mitochondrion inner membrane</location>
    </subcellularLocation>
</comment>
<evidence type="ECO:0000256" key="5">
    <source>
        <dbReference type="ARBA" id="ARBA00022792"/>
    </source>
</evidence>
<keyword evidence="5 10" id="KW-0999">Mitochondrion inner membrane</keyword>
<dbReference type="PANTHER" id="PTHR12743:SF0">
    <property type="entry name" value="HOLOCYTOCHROME C-TYPE SYNTHASE"/>
    <property type="match status" value="1"/>
</dbReference>
<evidence type="ECO:0000313" key="12">
    <source>
        <dbReference type="EMBL" id="POS83312.1"/>
    </source>
</evidence>
<evidence type="ECO:0000313" key="13">
    <source>
        <dbReference type="Proteomes" id="UP000237438"/>
    </source>
</evidence>
<evidence type="ECO:0000256" key="10">
    <source>
        <dbReference type="RuleBase" id="RU363130"/>
    </source>
</evidence>
<dbReference type="GO" id="GO:0005743">
    <property type="term" value="C:mitochondrial inner membrane"/>
    <property type="evidence" value="ECO:0007669"/>
    <property type="project" value="UniProtKB-SubCell"/>
</dbReference>
<dbReference type="EC" id="4.4.1.17" evidence="10"/>
<dbReference type="EMBL" id="PEDP01001702">
    <property type="protein sequence ID" value="POS83312.1"/>
    <property type="molecule type" value="Genomic_DNA"/>
</dbReference>
<evidence type="ECO:0000256" key="2">
    <source>
        <dbReference type="ARBA" id="ARBA00007255"/>
    </source>
</evidence>
<evidence type="ECO:0000256" key="1">
    <source>
        <dbReference type="ARBA" id="ARBA00004273"/>
    </source>
</evidence>
<keyword evidence="4 10" id="KW-0479">Metal-binding</keyword>
<name>A0A2S4PMM8_9PEZI</name>
<evidence type="ECO:0000256" key="6">
    <source>
        <dbReference type="ARBA" id="ARBA00023004"/>
    </source>
</evidence>
<keyword evidence="8 10" id="KW-0472">Membrane</keyword>
<keyword evidence="13" id="KW-1185">Reference proteome</keyword>
<evidence type="ECO:0000256" key="4">
    <source>
        <dbReference type="ARBA" id="ARBA00022723"/>
    </source>
</evidence>
<evidence type="ECO:0000256" key="8">
    <source>
        <dbReference type="ARBA" id="ARBA00023136"/>
    </source>
</evidence>
<comment type="catalytic activity">
    <reaction evidence="10">
        <text>holo-[cytochrome c] = apo-[cytochrome c] + heme b</text>
        <dbReference type="Rhea" id="RHEA:22648"/>
        <dbReference type="Rhea" id="RHEA-COMP:10725"/>
        <dbReference type="Rhea" id="RHEA-COMP:10726"/>
        <dbReference type="ChEBI" id="CHEBI:29950"/>
        <dbReference type="ChEBI" id="CHEBI:60344"/>
        <dbReference type="ChEBI" id="CHEBI:83739"/>
        <dbReference type="EC" id="4.4.1.17"/>
    </reaction>
</comment>
<feature type="compositionally biased region" description="Low complexity" evidence="11">
    <location>
        <begin position="24"/>
        <end position="34"/>
    </location>
</feature>
<accession>A0A2S4PMM8</accession>
<keyword evidence="9 10" id="KW-0456">Lyase</keyword>
<feature type="compositionally biased region" description="Polar residues" evidence="11">
    <location>
        <begin position="55"/>
        <end position="73"/>
    </location>
</feature>